<sequence length="163" mass="18941">MGNLNNHDDVTGTLAAFVIGRQNEGLSLERILSESGMAGISIYSRGETRARVLYHLGVGITPTELLEPALEDFVSLYPVFRWSELRYRFKSDPEQEIEAILHRLTYASRYIEQEQQYVWAPKNMWTIAVKKHLRHREPLGDQKYFDYLLNRSPSNLVNNLRTK</sequence>
<reference evidence="1 2" key="1">
    <citation type="journal article" date="2015" name="Genome Announc.">
        <title>Draft Genome Sequences of Marine Isolates of Thalassomonas viridans and Thalassomonas actiniarum.</title>
        <authorList>
            <person name="Olonade I."/>
            <person name="van Zyl L.J."/>
            <person name="Trindade M."/>
        </authorList>
    </citation>
    <scope>NUCLEOTIDE SEQUENCE [LARGE SCALE GENOMIC DNA]</scope>
    <source>
        <strain evidence="1 2">XOM25</strain>
    </source>
</reference>
<dbReference type="EMBL" id="CP059733">
    <property type="protein sequence ID" value="WDE05503.1"/>
    <property type="molecule type" value="Genomic_DNA"/>
</dbReference>
<organism evidence="1 2">
    <name type="scientific">Thalassomonas viridans</name>
    <dbReference type="NCBI Taxonomy" id="137584"/>
    <lineage>
        <taxon>Bacteria</taxon>
        <taxon>Pseudomonadati</taxon>
        <taxon>Pseudomonadota</taxon>
        <taxon>Gammaproteobacteria</taxon>
        <taxon>Alteromonadales</taxon>
        <taxon>Colwelliaceae</taxon>
        <taxon>Thalassomonas</taxon>
    </lineage>
</organism>
<dbReference type="Proteomes" id="UP000032352">
    <property type="component" value="Chromosome"/>
</dbReference>
<dbReference type="KEGG" id="tvd:SG34_000705"/>
<dbReference type="RefSeq" id="WP_274038477.1">
    <property type="nucleotide sequence ID" value="NZ_CP059733.1"/>
</dbReference>
<evidence type="ECO:0000313" key="1">
    <source>
        <dbReference type="EMBL" id="WDE05503.1"/>
    </source>
</evidence>
<gene>
    <name evidence="1" type="ORF">SG34_000705</name>
</gene>
<keyword evidence="2" id="KW-1185">Reference proteome</keyword>
<name>A0AAF0C983_9GAMM</name>
<proteinExistence type="predicted"/>
<protein>
    <submittedName>
        <fullName evidence="1">Uncharacterized protein</fullName>
    </submittedName>
</protein>
<reference evidence="1 2" key="2">
    <citation type="journal article" date="2022" name="Mar. Drugs">
        <title>Bioassay-Guided Fractionation Leads to the Detection of Cholic Acid Generated by the Rare Thalassomonas sp.</title>
        <authorList>
            <person name="Pheiffer F."/>
            <person name="Schneider Y.K."/>
            <person name="Hansen E.H."/>
            <person name="Andersen J.H."/>
            <person name="Isaksson J."/>
            <person name="Busche T."/>
            <person name="R C."/>
            <person name="Kalinowski J."/>
            <person name="Zyl L.V."/>
            <person name="Trindade M."/>
        </authorList>
    </citation>
    <scope>NUCLEOTIDE SEQUENCE [LARGE SCALE GENOMIC DNA]</scope>
    <source>
        <strain evidence="1 2">XOM25</strain>
    </source>
</reference>
<evidence type="ECO:0000313" key="2">
    <source>
        <dbReference type="Proteomes" id="UP000032352"/>
    </source>
</evidence>
<accession>A0AAF0C983</accession>
<dbReference type="AlphaFoldDB" id="A0AAF0C983"/>